<feature type="region of interest" description="Disordered" evidence="1">
    <location>
        <begin position="1"/>
        <end position="36"/>
    </location>
</feature>
<evidence type="ECO:0000313" key="2">
    <source>
        <dbReference type="EMBL" id="CAI2362933.1"/>
    </source>
</evidence>
<protein>
    <submittedName>
        <fullName evidence="2">Uncharacterized protein</fullName>
    </submittedName>
</protein>
<gene>
    <name evidence="2" type="ORF">ECRASSUSDP1_LOCUS4263</name>
</gene>
<dbReference type="AlphaFoldDB" id="A0AAD1UD36"/>
<evidence type="ECO:0000313" key="3">
    <source>
        <dbReference type="Proteomes" id="UP001295684"/>
    </source>
</evidence>
<accession>A0AAD1UD36</accession>
<sequence length="500" mass="57126">MKRRSRKSCLLNDSAKGTKTDECKEKEAEAKKSNIKNEEELNESKALDRSKTLEIKYEDDKSRVKRRKLVKSQKPKKSRRENLKQCILKPPEASTHSVQCQIFQQSDTKSSIVSERKKSDRGTPKFLKSPHSMYSSSSRYFLTSTRQIPHLTRKPSTHRSSPASSHFPSIPLISFQRAKDEIISEIHKASSHTSKIFNFNQQLKDLESKFSDMFNKVMKSHEEIMREIKKPEEKKIPIQSIPLSQMIENTVYPNSTNQNAEPMSLVNLPLFSGFSLQWDPTKAFTSDSNPTTNNLNSLSQNQFQAIRDHTQSLNPSAGIVVCDTSSHENTSKKREIKQISKRHEELDSTRESDCYTKEFKKESSKSDVNNYDNSSDDLLKAAPHQDLKDIKKGIQQQLQNIKEQSEEKSKEPSAKPAAKKSNKSKPKRKSTRKQRSTKSQKPRKKRSRSSLAAAKKTKKAKKIKQIEDEESAIETISKMLKLKNAKKEDIPIVSSLSRGS</sequence>
<feature type="compositionally biased region" description="Basic and acidic residues" evidence="1">
    <location>
        <begin position="114"/>
        <end position="123"/>
    </location>
</feature>
<feature type="compositionally biased region" description="Basic residues" evidence="1">
    <location>
        <begin position="417"/>
        <end position="448"/>
    </location>
</feature>
<feature type="region of interest" description="Disordered" evidence="1">
    <location>
        <begin position="59"/>
        <end position="133"/>
    </location>
</feature>
<feature type="compositionally biased region" description="Basic and acidic residues" evidence="1">
    <location>
        <begin position="403"/>
        <end position="413"/>
    </location>
</feature>
<dbReference type="Proteomes" id="UP001295684">
    <property type="component" value="Unassembled WGS sequence"/>
</dbReference>
<evidence type="ECO:0000256" key="1">
    <source>
        <dbReference type="SAM" id="MobiDB-lite"/>
    </source>
</evidence>
<comment type="caution">
    <text evidence="2">The sequence shown here is derived from an EMBL/GenBank/DDBJ whole genome shotgun (WGS) entry which is preliminary data.</text>
</comment>
<organism evidence="2 3">
    <name type="scientific">Euplotes crassus</name>
    <dbReference type="NCBI Taxonomy" id="5936"/>
    <lineage>
        <taxon>Eukaryota</taxon>
        <taxon>Sar</taxon>
        <taxon>Alveolata</taxon>
        <taxon>Ciliophora</taxon>
        <taxon>Intramacronucleata</taxon>
        <taxon>Spirotrichea</taxon>
        <taxon>Hypotrichia</taxon>
        <taxon>Euplotida</taxon>
        <taxon>Euplotidae</taxon>
        <taxon>Moneuplotes</taxon>
    </lineage>
</organism>
<name>A0AAD1UD36_EUPCR</name>
<dbReference type="EMBL" id="CAMPGE010004089">
    <property type="protein sequence ID" value="CAI2362933.1"/>
    <property type="molecule type" value="Genomic_DNA"/>
</dbReference>
<keyword evidence="3" id="KW-1185">Reference proteome</keyword>
<feature type="compositionally biased region" description="Polar residues" evidence="1">
    <location>
        <begin position="94"/>
        <end position="113"/>
    </location>
</feature>
<proteinExistence type="predicted"/>
<feature type="compositionally biased region" description="Basic and acidic residues" evidence="1">
    <location>
        <begin position="16"/>
        <end position="36"/>
    </location>
</feature>
<reference evidence="2" key="1">
    <citation type="submission" date="2023-07" db="EMBL/GenBank/DDBJ databases">
        <authorList>
            <consortium name="AG Swart"/>
            <person name="Singh M."/>
            <person name="Singh A."/>
            <person name="Seah K."/>
            <person name="Emmerich C."/>
        </authorList>
    </citation>
    <scope>NUCLEOTIDE SEQUENCE</scope>
    <source>
        <strain evidence="2">DP1</strain>
    </source>
</reference>
<feature type="compositionally biased region" description="Basic residues" evidence="1">
    <location>
        <begin position="63"/>
        <end position="79"/>
    </location>
</feature>
<feature type="compositionally biased region" description="Basic and acidic residues" evidence="1">
    <location>
        <begin position="325"/>
        <end position="365"/>
    </location>
</feature>
<feature type="region of interest" description="Disordered" evidence="1">
    <location>
        <begin position="324"/>
        <end position="465"/>
    </location>
</feature>
<feature type="compositionally biased region" description="Basic and acidic residues" evidence="1">
    <location>
        <begin position="377"/>
        <end position="392"/>
    </location>
</feature>